<feature type="compositionally biased region" description="Polar residues" evidence="1">
    <location>
        <begin position="773"/>
        <end position="782"/>
    </location>
</feature>
<dbReference type="EMBL" id="JABCKI010006692">
    <property type="protein sequence ID" value="KAG5634043.1"/>
    <property type="molecule type" value="Genomic_DNA"/>
</dbReference>
<feature type="region of interest" description="Disordered" evidence="1">
    <location>
        <begin position="617"/>
        <end position="809"/>
    </location>
</feature>
<evidence type="ECO:0000256" key="1">
    <source>
        <dbReference type="SAM" id="MobiDB-lite"/>
    </source>
</evidence>
<sequence>MYSAVALIDPGDALAHHAVVHPKNQALNSSSAPTTLIRVPPYRHFRNITNCSCLVCRINFPSSSAGLAVARKYIHTPYLRTVNLCREHNHRPVSFCGLCLRATPSYDPLLSGAHAAAAAQHESLIGVLETDDKDAFPNVLATCRTCRIEWLLKRASDPGDREALGGARLAADDWETRSAVEAFVELAEGTIKDVLQTAREKLWLRQNTRLHDMLQQALAASRFNSGRGGYEDEEEEEEEEDDEVEIMQNEEAGARELALGDWARARILDGHWLSPADAWYNYTVPGQPTHVRAVHPCPWTRDASSFGSTPPPGDEEDVHPRAAVLSADIPPTYLLCEQAFIAHQRQLKVVLIAAMRNLVRKIVIECQTPGLGHGVEDPAIRAAKMTIEDVLKELREEEGLWFDGFDWVERQMNDQREREKKERDAVRSTAGSDDSSTSSNGSRSSNGTSPVLSTTTLQTTPSPPPIPSCDDKGEETSSEVASPIMISVAPVLDPPKLLRPIPYIPITAAHFPMYTTEALKAVWREACAPLYHCRCSICMRAAALANATKGPPTNQAPPSVVPTQVPQSTRAQPIIELEEVCDVDGEGEDEIELLEDDPYDHELELELDENDLEAMEHRHPVRQRSGYEDLEYVSASSETEDDEGSGSDDGVSLVSDGLASPSPPRTLAASIVIPRPRKRSSDELESTLEQDLLEVPAPTGGRGSTPPKRARTGDRPEGEHNHHHHQHHLSHRHHTSLSLSPGEEAQSPRRMRKRSSEELEEVGDESVNKKIKVTSNVTTPTSVAEGAESPPPTSDHSRPSSVSLSASEA</sequence>
<name>A0A9P7FLT0_9AGAR</name>
<organism evidence="2 3">
    <name type="scientific">Sphagnurus paluster</name>
    <dbReference type="NCBI Taxonomy" id="117069"/>
    <lineage>
        <taxon>Eukaryota</taxon>
        <taxon>Fungi</taxon>
        <taxon>Dikarya</taxon>
        <taxon>Basidiomycota</taxon>
        <taxon>Agaricomycotina</taxon>
        <taxon>Agaricomycetes</taxon>
        <taxon>Agaricomycetidae</taxon>
        <taxon>Agaricales</taxon>
        <taxon>Tricholomatineae</taxon>
        <taxon>Lyophyllaceae</taxon>
        <taxon>Sphagnurus</taxon>
    </lineage>
</organism>
<comment type="caution">
    <text evidence="2">The sequence shown here is derived from an EMBL/GenBank/DDBJ whole genome shotgun (WGS) entry which is preliminary data.</text>
</comment>
<feature type="compositionally biased region" description="Low complexity" evidence="1">
    <location>
        <begin position="427"/>
        <end position="460"/>
    </location>
</feature>
<proteinExistence type="predicted"/>
<dbReference type="Proteomes" id="UP000717328">
    <property type="component" value="Unassembled WGS sequence"/>
</dbReference>
<feature type="compositionally biased region" description="Low complexity" evidence="1">
    <location>
        <begin position="557"/>
        <end position="568"/>
    </location>
</feature>
<dbReference type="AlphaFoldDB" id="A0A9P7FLT0"/>
<protein>
    <submittedName>
        <fullName evidence="2">Uncharacterized protein</fullName>
    </submittedName>
</protein>
<dbReference type="OrthoDB" id="3158970at2759"/>
<feature type="compositionally biased region" description="Basic and acidic residues" evidence="1">
    <location>
        <begin position="711"/>
        <end position="720"/>
    </location>
</feature>
<accession>A0A9P7FLT0</accession>
<feature type="region of interest" description="Disordered" evidence="1">
    <location>
        <begin position="224"/>
        <end position="243"/>
    </location>
</feature>
<feature type="compositionally biased region" description="Basic residues" evidence="1">
    <location>
        <begin position="721"/>
        <end position="735"/>
    </location>
</feature>
<gene>
    <name evidence="2" type="ORF">H0H81_003654</name>
</gene>
<feature type="region of interest" description="Disordered" evidence="1">
    <location>
        <begin position="549"/>
        <end position="568"/>
    </location>
</feature>
<feature type="compositionally biased region" description="Low complexity" evidence="1">
    <location>
        <begin position="648"/>
        <end position="658"/>
    </location>
</feature>
<keyword evidence="3" id="KW-1185">Reference proteome</keyword>
<feature type="region of interest" description="Disordered" evidence="1">
    <location>
        <begin position="413"/>
        <end position="480"/>
    </location>
</feature>
<reference evidence="2" key="2">
    <citation type="submission" date="2021-10" db="EMBL/GenBank/DDBJ databases">
        <title>Phylogenomics reveals ancestral predisposition of the termite-cultivated fungus Termitomyces towards a domesticated lifestyle.</title>
        <authorList>
            <person name="Auxier B."/>
            <person name="Grum-Grzhimaylo A."/>
            <person name="Cardenas M.E."/>
            <person name="Lodge J.D."/>
            <person name="Laessoe T."/>
            <person name="Pedersen O."/>
            <person name="Smith M.E."/>
            <person name="Kuyper T.W."/>
            <person name="Franco-Molano E.A."/>
            <person name="Baroni T.J."/>
            <person name="Aanen D.K."/>
        </authorList>
    </citation>
    <scope>NUCLEOTIDE SEQUENCE</scope>
    <source>
        <strain evidence="2">D49</strain>
    </source>
</reference>
<reference evidence="2" key="1">
    <citation type="submission" date="2021-02" db="EMBL/GenBank/DDBJ databases">
        <authorList>
            <person name="Nieuwenhuis M."/>
            <person name="Van De Peppel L.J.J."/>
        </authorList>
    </citation>
    <scope>NUCLEOTIDE SEQUENCE</scope>
    <source>
        <strain evidence="2">D49</strain>
    </source>
</reference>
<feature type="compositionally biased region" description="Acidic residues" evidence="1">
    <location>
        <begin position="231"/>
        <end position="243"/>
    </location>
</feature>
<evidence type="ECO:0000313" key="2">
    <source>
        <dbReference type="EMBL" id="KAG5634043.1"/>
    </source>
</evidence>
<feature type="compositionally biased region" description="Basic and acidic residues" evidence="1">
    <location>
        <begin position="413"/>
        <end position="426"/>
    </location>
</feature>
<evidence type="ECO:0000313" key="3">
    <source>
        <dbReference type="Proteomes" id="UP000717328"/>
    </source>
</evidence>
<feature type="compositionally biased region" description="Polar residues" evidence="1">
    <location>
        <begin position="799"/>
        <end position="809"/>
    </location>
</feature>
<feature type="compositionally biased region" description="Acidic residues" evidence="1">
    <location>
        <begin position="683"/>
        <end position="692"/>
    </location>
</feature>